<keyword evidence="2" id="KW-1185">Reference proteome</keyword>
<evidence type="ECO:0000313" key="1">
    <source>
        <dbReference type="EMBL" id="PWN53901.1"/>
    </source>
</evidence>
<name>A0ACD0P771_9BASI</name>
<organism evidence="1 2">
    <name type="scientific">Violaceomyces palustris</name>
    <dbReference type="NCBI Taxonomy" id="1673888"/>
    <lineage>
        <taxon>Eukaryota</taxon>
        <taxon>Fungi</taxon>
        <taxon>Dikarya</taxon>
        <taxon>Basidiomycota</taxon>
        <taxon>Ustilaginomycotina</taxon>
        <taxon>Ustilaginomycetes</taxon>
        <taxon>Violaceomycetales</taxon>
        <taxon>Violaceomycetaceae</taxon>
        <taxon>Violaceomyces</taxon>
    </lineage>
</organism>
<accession>A0ACD0P771</accession>
<sequence length="250" mass="27835">MDDRGKEVAAKSSFTASTSPSSPIPSQLRKIGPGTPVLSRIIQLIPFAQGTYADVYGGTIQFAGEPRLDCVYKVNRPVKGPEFVRADEYDTSDHEEGGRIARFERELKILEELSSLQGIVVPLLLGTVRIKTISQPGLWPALILEDVGVPIDWESRWPSGLTNSHMRKLVEGAFQKLHDAGWLHGDVAPRNVLFATRPKSCADGIPDVRICLIDFSRAEEFDRSSARDLRRLTHEQEIIDSMLDDLFLPE</sequence>
<dbReference type="Proteomes" id="UP000245626">
    <property type="component" value="Unassembled WGS sequence"/>
</dbReference>
<proteinExistence type="predicted"/>
<reference evidence="1 2" key="1">
    <citation type="journal article" date="2018" name="Mol. Biol. Evol.">
        <title>Broad Genomic Sampling Reveals a Smut Pathogenic Ancestry of the Fungal Clade Ustilaginomycotina.</title>
        <authorList>
            <person name="Kijpornyongpan T."/>
            <person name="Mondo S.J."/>
            <person name="Barry K."/>
            <person name="Sandor L."/>
            <person name="Lee J."/>
            <person name="Lipzen A."/>
            <person name="Pangilinan J."/>
            <person name="LaButti K."/>
            <person name="Hainaut M."/>
            <person name="Henrissat B."/>
            <person name="Grigoriev I.V."/>
            <person name="Spatafora J.W."/>
            <person name="Aime M.C."/>
        </authorList>
    </citation>
    <scope>NUCLEOTIDE SEQUENCE [LARGE SCALE GENOMIC DNA]</scope>
    <source>
        <strain evidence="1 2">SA 807</strain>
    </source>
</reference>
<protein>
    <submittedName>
        <fullName evidence="1">Uncharacterized protein</fullName>
    </submittedName>
</protein>
<dbReference type="EMBL" id="KZ819705">
    <property type="protein sequence ID" value="PWN53901.1"/>
    <property type="molecule type" value="Genomic_DNA"/>
</dbReference>
<gene>
    <name evidence="1" type="ORF">IE53DRAFT_85643</name>
</gene>
<evidence type="ECO:0000313" key="2">
    <source>
        <dbReference type="Proteomes" id="UP000245626"/>
    </source>
</evidence>